<dbReference type="Pfam" id="PF07727">
    <property type="entry name" value="RVT_2"/>
    <property type="match status" value="1"/>
</dbReference>
<feature type="domain" description="Reverse transcriptase Ty1/copia-type" evidence="1">
    <location>
        <begin position="1"/>
        <end position="85"/>
    </location>
</feature>
<gene>
    <name evidence="2" type="ORF">KFL_013680010</name>
</gene>
<keyword evidence="3" id="KW-1185">Reference proteome</keyword>
<dbReference type="OMA" id="IAIIYID"/>
<dbReference type="EMBL" id="DF238317">
    <property type="protein sequence ID" value="GAQ93218.1"/>
    <property type="molecule type" value="Genomic_DNA"/>
</dbReference>
<sequence>MDVKTAFLSRELEEEIQMQQPQGYEQGGPNMVYRLRRTLYGLRQTPRVWHLHLRMSSWTFGFVASMADAALFTRIVFEERIYLGVVEIRALLELWAHDARE</sequence>
<proteinExistence type="predicted"/>
<evidence type="ECO:0000313" key="2">
    <source>
        <dbReference type="EMBL" id="GAQ93218.1"/>
    </source>
</evidence>
<dbReference type="AlphaFoldDB" id="A0A1Y1IY29"/>
<dbReference type="STRING" id="105231.A0A1Y1IY29"/>
<accession>A0A1Y1IY29</accession>
<dbReference type="InterPro" id="IPR013103">
    <property type="entry name" value="RVT_2"/>
</dbReference>
<organism evidence="2 3">
    <name type="scientific">Klebsormidium nitens</name>
    <name type="common">Green alga</name>
    <name type="synonym">Ulothrix nitens</name>
    <dbReference type="NCBI Taxonomy" id="105231"/>
    <lineage>
        <taxon>Eukaryota</taxon>
        <taxon>Viridiplantae</taxon>
        <taxon>Streptophyta</taxon>
        <taxon>Klebsormidiophyceae</taxon>
        <taxon>Klebsormidiales</taxon>
        <taxon>Klebsormidiaceae</taxon>
        <taxon>Klebsormidium</taxon>
    </lineage>
</organism>
<evidence type="ECO:0000313" key="3">
    <source>
        <dbReference type="Proteomes" id="UP000054558"/>
    </source>
</evidence>
<protein>
    <recommendedName>
        <fullName evidence="1">Reverse transcriptase Ty1/copia-type domain-containing protein</fullName>
    </recommendedName>
</protein>
<reference evidence="2 3" key="1">
    <citation type="journal article" date="2014" name="Nat. Commun.">
        <title>Klebsormidium flaccidum genome reveals primary factors for plant terrestrial adaptation.</title>
        <authorList>
            <person name="Hori K."/>
            <person name="Maruyama F."/>
            <person name="Fujisawa T."/>
            <person name="Togashi T."/>
            <person name="Yamamoto N."/>
            <person name="Seo M."/>
            <person name="Sato S."/>
            <person name="Yamada T."/>
            <person name="Mori H."/>
            <person name="Tajima N."/>
            <person name="Moriyama T."/>
            <person name="Ikeuchi M."/>
            <person name="Watanabe M."/>
            <person name="Wada H."/>
            <person name="Kobayashi K."/>
            <person name="Saito M."/>
            <person name="Masuda T."/>
            <person name="Sasaki-Sekimoto Y."/>
            <person name="Mashiguchi K."/>
            <person name="Awai K."/>
            <person name="Shimojima M."/>
            <person name="Masuda S."/>
            <person name="Iwai M."/>
            <person name="Nobusawa T."/>
            <person name="Narise T."/>
            <person name="Kondo S."/>
            <person name="Saito H."/>
            <person name="Sato R."/>
            <person name="Murakawa M."/>
            <person name="Ihara Y."/>
            <person name="Oshima-Yamada Y."/>
            <person name="Ohtaka K."/>
            <person name="Satoh M."/>
            <person name="Sonobe K."/>
            <person name="Ishii M."/>
            <person name="Ohtani R."/>
            <person name="Kanamori-Sato M."/>
            <person name="Honoki R."/>
            <person name="Miyazaki D."/>
            <person name="Mochizuki H."/>
            <person name="Umetsu J."/>
            <person name="Higashi K."/>
            <person name="Shibata D."/>
            <person name="Kamiya Y."/>
            <person name="Sato N."/>
            <person name="Nakamura Y."/>
            <person name="Tabata S."/>
            <person name="Ida S."/>
            <person name="Kurokawa K."/>
            <person name="Ohta H."/>
        </authorList>
    </citation>
    <scope>NUCLEOTIDE SEQUENCE [LARGE SCALE GENOMIC DNA]</scope>
    <source>
        <strain evidence="2 3">NIES-2285</strain>
    </source>
</reference>
<name>A0A1Y1IY29_KLENI</name>
<dbReference type="OrthoDB" id="8048545at2759"/>
<dbReference type="Proteomes" id="UP000054558">
    <property type="component" value="Unassembled WGS sequence"/>
</dbReference>
<evidence type="ECO:0000259" key="1">
    <source>
        <dbReference type="Pfam" id="PF07727"/>
    </source>
</evidence>